<dbReference type="RefSeq" id="WP_032110985.1">
    <property type="nucleotide sequence ID" value="NZ_JANSKA010000006.1"/>
</dbReference>
<reference evidence="4 5" key="1">
    <citation type="submission" date="2022-08" db="EMBL/GenBank/DDBJ databases">
        <title>Tractidigestivibacter montrealensis type strain KD21.</title>
        <authorList>
            <person name="Diop K."/>
            <person name="Richard C."/>
            <person name="Routy B."/>
        </authorList>
    </citation>
    <scope>NUCLEOTIDE SEQUENCE [LARGE SCALE GENOMIC DNA]</scope>
    <source>
        <strain evidence="4 5">KD21</strain>
    </source>
</reference>
<comment type="caution">
    <text evidence="4">The sequence shown here is derived from an EMBL/GenBank/DDBJ whole genome shotgun (WGS) entry which is preliminary data.</text>
</comment>
<dbReference type="Proteomes" id="UP001204320">
    <property type="component" value="Unassembled WGS sequence"/>
</dbReference>
<sequence length="239" mass="24693">MAGRREKPRNVGIVPEYVSFSPNGVGTSDERDVRLTLDELETIRLIDFEGLDQRQTAERMGVARATVAAVYARARHAIADALVNGKGITIGGGSVTFAPAAAHGKLWPSKEKESMMRIAVTYENGNVFPHFGRTESFKLYDVEGGKVVSSEVVGTNGVSHGALAGLLAANAVDVLICGGLGGGALAALQQAGVTVYGGTQGPADDVVEAFLAGSLQQTASASCHAHDHEGSCGNGGCCH</sequence>
<evidence type="ECO:0000313" key="4">
    <source>
        <dbReference type="EMBL" id="MCR9037074.1"/>
    </source>
</evidence>
<name>A0ABT1ZA29_9ACTN</name>
<dbReference type="HAMAP" id="MF_00674">
    <property type="entry name" value="UPF0251"/>
    <property type="match status" value="1"/>
</dbReference>
<dbReference type="PANTHER" id="PTHR37478">
    <property type="match status" value="1"/>
</dbReference>
<dbReference type="InterPro" id="IPR036388">
    <property type="entry name" value="WH-like_DNA-bd_sf"/>
</dbReference>
<feature type="domain" description="Dinitrogenase iron-molybdenum cofactor biosynthesis" evidence="3">
    <location>
        <begin position="124"/>
        <end position="211"/>
    </location>
</feature>
<dbReference type="Gene3D" id="1.10.10.10">
    <property type="entry name" value="Winged helix-like DNA-binding domain superfamily/Winged helix DNA-binding domain"/>
    <property type="match status" value="1"/>
</dbReference>
<evidence type="ECO:0000313" key="5">
    <source>
        <dbReference type="Proteomes" id="UP001204320"/>
    </source>
</evidence>
<evidence type="ECO:0000256" key="1">
    <source>
        <dbReference type="ARBA" id="ARBA00009350"/>
    </source>
</evidence>
<dbReference type="InterPro" id="IPR013324">
    <property type="entry name" value="RNA_pol_sigma_r3/r4-like"/>
</dbReference>
<proteinExistence type="inferred from homology"/>
<organism evidence="4 5">
    <name type="scientific">Tractidigestivibacter montrealensis</name>
    <dbReference type="NCBI Taxonomy" id="2972466"/>
    <lineage>
        <taxon>Bacteria</taxon>
        <taxon>Bacillati</taxon>
        <taxon>Actinomycetota</taxon>
        <taxon>Coriobacteriia</taxon>
        <taxon>Coriobacteriales</taxon>
        <taxon>Atopobiaceae</taxon>
        <taxon>Tractidigestivibacter</taxon>
    </lineage>
</organism>
<accession>A0ABT1ZA29</accession>
<dbReference type="SUPFAM" id="SSF88659">
    <property type="entry name" value="Sigma3 and sigma4 domains of RNA polymerase sigma factors"/>
    <property type="match status" value="1"/>
</dbReference>
<dbReference type="EMBL" id="JANSKA010000006">
    <property type="protein sequence ID" value="MCR9037074.1"/>
    <property type="molecule type" value="Genomic_DNA"/>
</dbReference>
<keyword evidence="5" id="KW-1185">Reference proteome</keyword>
<gene>
    <name evidence="4" type="ORF">NVS32_08965</name>
</gene>
<dbReference type="InterPro" id="IPR036105">
    <property type="entry name" value="DiNase_FeMo-co_biosyn_sf"/>
</dbReference>
<dbReference type="InterPro" id="IPR003731">
    <property type="entry name" value="Di-Nase_FeMo-co_biosynth"/>
</dbReference>
<dbReference type="Pfam" id="PF02001">
    <property type="entry name" value="DUF134"/>
    <property type="match status" value="1"/>
</dbReference>
<comment type="similarity">
    <text evidence="1 2">Belongs to the UPF0251 family.</text>
</comment>
<dbReference type="Gene3D" id="3.30.420.130">
    <property type="entry name" value="Dinitrogenase iron-molybdenum cofactor biosynthesis domain"/>
    <property type="match status" value="1"/>
</dbReference>
<evidence type="ECO:0000259" key="3">
    <source>
        <dbReference type="Pfam" id="PF02579"/>
    </source>
</evidence>
<dbReference type="Pfam" id="PF02579">
    <property type="entry name" value="Nitro_FeMo-Co"/>
    <property type="match status" value="1"/>
</dbReference>
<evidence type="ECO:0000256" key="2">
    <source>
        <dbReference type="HAMAP-Rule" id="MF_00674"/>
    </source>
</evidence>
<dbReference type="SUPFAM" id="SSF53146">
    <property type="entry name" value="Nitrogenase accessory factor-like"/>
    <property type="match status" value="1"/>
</dbReference>
<dbReference type="InterPro" id="IPR002852">
    <property type="entry name" value="UPF0251"/>
</dbReference>
<dbReference type="PANTHER" id="PTHR37478:SF2">
    <property type="entry name" value="UPF0251 PROTEIN TK0562"/>
    <property type="match status" value="1"/>
</dbReference>
<protein>
    <recommendedName>
        <fullName evidence="2">UPF0251 protein NVS32_08965</fullName>
    </recommendedName>
</protein>